<dbReference type="EMBL" id="CADCUE010000006">
    <property type="protein sequence ID" value="CAA9309936.1"/>
    <property type="molecule type" value="Genomic_DNA"/>
</dbReference>
<comment type="subcellular location">
    <subcellularLocation>
        <location evidence="5">Cell membrane</location>
        <topology evidence="5">Multi-pass membrane protein</topology>
    </subcellularLocation>
    <subcellularLocation>
        <location evidence="1">Membrane</location>
        <topology evidence="1">Multi-pass membrane protein</topology>
    </subcellularLocation>
</comment>
<name>A0A6J4KMH4_9ACTN</name>
<dbReference type="Pfam" id="PF01925">
    <property type="entry name" value="TauE"/>
    <property type="match status" value="1"/>
</dbReference>
<dbReference type="InterPro" id="IPR002781">
    <property type="entry name" value="TM_pro_TauE-like"/>
</dbReference>
<evidence type="ECO:0000256" key="4">
    <source>
        <dbReference type="ARBA" id="ARBA00023136"/>
    </source>
</evidence>
<evidence type="ECO:0000256" key="5">
    <source>
        <dbReference type="RuleBase" id="RU363041"/>
    </source>
</evidence>
<keyword evidence="3 5" id="KW-1133">Transmembrane helix</keyword>
<keyword evidence="4 5" id="KW-0472">Membrane</keyword>
<evidence type="ECO:0000256" key="1">
    <source>
        <dbReference type="ARBA" id="ARBA00004141"/>
    </source>
</evidence>
<accession>A0A6J4KMH4</accession>
<dbReference type="GO" id="GO:0005886">
    <property type="term" value="C:plasma membrane"/>
    <property type="evidence" value="ECO:0007669"/>
    <property type="project" value="UniProtKB-SubCell"/>
</dbReference>
<keyword evidence="2 5" id="KW-0812">Transmembrane</keyword>
<feature type="transmembrane region" description="Helical" evidence="5">
    <location>
        <begin position="72"/>
        <end position="91"/>
    </location>
</feature>
<comment type="similarity">
    <text evidence="5">Belongs to the 4-toluene sulfonate uptake permease (TSUP) (TC 2.A.102) family.</text>
</comment>
<feature type="transmembrane region" description="Helical" evidence="5">
    <location>
        <begin position="128"/>
        <end position="147"/>
    </location>
</feature>
<reference evidence="6" key="1">
    <citation type="submission" date="2020-02" db="EMBL/GenBank/DDBJ databases">
        <authorList>
            <person name="Meier V. D."/>
        </authorList>
    </citation>
    <scope>NUCLEOTIDE SEQUENCE</scope>
    <source>
        <strain evidence="6">AVDCRST_MAG16</strain>
    </source>
</reference>
<feature type="transmembrane region" description="Helical" evidence="5">
    <location>
        <begin position="192"/>
        <end position="215"/>
    </location>
</feature>
<keyword evidence="5" id="KW-1003">Cell membrane</keyword>
<protein>
    <recommendedName>
        <fullName evidence="5">Probable membrane transporter protein</fullName>
    </recommendedName>
</protein>
<proteinExistence type="inferred from homology"/>
<sequence>MSLLAGGFVLLAAFVTATVSGVLGMAGGLLLMGALLLVLPAATAFVAHGLLQLVSNGWRAVLHRGHVSWRVIGWYAVGSVTAGALLAAVRYVPSTPLTYLFLGLVPLLVWLPKGVLRLDASRPAHAVAAGLAVTSVNLVAGVAGPLLDVFFVRTSLGRHAVVATKAATQVLSHTAKVVLYGGPLLSGGGTDLPVRVLLLAVPLSMLGTVVGGRLLDRLSDASFRTATRWVVSAVGVTYLVQAARLA</sequence>
<gene>
    <name evidence="6" type="ORF">AVDCRST_MAG16-83</name>
</gene>
<dbReference type="AlphaFoldDB" id="A0A6J4KMH4"/>
<evidence type="ECO:0000313" key="6">
    <source>
        <dbReference type="EMBL" id="CAA9309936.1"/>
    </source>
</evidence>
<evidence type="ECO:0000256" key="2">
    <source>
        <dbReference type="ARBA" id="ARBA00022692"/>
    </source>
</evidence>
<feature type="transmembrane region" description="Helical" evidence="5">
    <location>
        <begin position="30"/>
        <end position="51"/>
    </location>
</feature>
<feature type="transmembrane region" description="Helical" evidence="5">
    <location>
        <begin position="97"/>
        <end position="116"/>
    </location>
</feature>
<evidence type="ECO:0000256" key="3">
    <source>
        <dbReference type="ARBA" id="ARBA00022989"/>
    </source>
</evidence>
<organism evidence="6">
    <name type="scientific">uncultured Frankineae bacterium</name>
    <dbReference type="NCBI Taxonomy" id="437475"/>
    <lineage>
        <taxon>Bacteria</taxon>
        <taxon>Bacillati</taxon>
        <taxon>Actinomycetota</taxon>
        <taxon>Actinomycetes</taxon>
        <taxon>Frankiales</taxon>
        <taxon>environmental samples</taxon>
    </lineage>
</organism>